<accession>A0A5B8YAK3</accession>
<dbReference type="OrthoDB" id="5505241at2"/>
<dbReference type="AlphaFoldDB" id="A0A4Y6PXT2"/>
<gene>
    <name evidence="1" type="ORF">FIV42_20985</name>
</gene>
<dbReference type="PROSITE" id="PS51257">
    <property type="entry name" value="PROKAR_LIPOPROTEIN"/>
    <property type="match status" value="1"/>
</dbReference>
<dbReference type="RefSeq" id="WP_141199587.1">
    <property type="nucleotide sequence ID" value="NZ_CP041186.1"/>
</dbReference>
<sequence length="262" mass="26942">MTKIIGMLVVAAVTLGVACHTDLGVESRQFECQGDNDCLSGWTCSSENLCVRQGSVEVDAGDTRDAEDVATDTAPLLDAEPSDTAQDAADATVDAAEDAADTSNPCEGVHCDGTQVCDPETGACVDPPECVVNSDCSGSGEQCVTDAEGVAFCCAAIGVPENQCDPICQTGCDVGEACRASYDESTYEFEGWVCKPAGDGLQGEPCGGVQDCAAGFTCGSGATPQGECQEICRMDIDNWCSTGTCNDTFLHDTVGSCGEQVN</sequence>
<reference evidence="1 2" key="1">
    <citation type="submission" date="2019-06" db="EMBL/GenBank/DDBJ databases">
        <title>Persicimonas caeni gen. nov., sp. nov., a predatory bacterium isolated from solar saltern.</title>
        <authorList>
            <person name="Wang S."/>
        </authorList>
    </citation>
    <scope>NUCLEOTIDE SEQUENCE [LARGE SCALE GENOMIC DNA]</scope>
    <source>
        <strain evidence="1 2">YN101</strain>
    </source>
</reference>
<keyword evidence="2" id="KW-1185">Reference proteome</keyword>
<accession>A0A4Y6PXT2</accession>
<protein>
    <submittedName>
        <fullName evidence="1">Uncharacterized protein</fullName>
    </submittedName>
</protein>
<organism evidence="1 2">
    <name type="scientific">Persicimonas caeni</name>
    <dbReference type="NCBI Taxonomy" id="2292766"/>
    <lineage>
        <taxon>Bacteria</taxon>
        <taxon>Deltaproteobacteria</taxon>
        <taxon>Bradymonadales</taxon>
        <taxon>Bradymonadaceae</taxon>
        <taxon>Persicimonas</taxon>
    </lineage>
</organism>
<evidence type="ECO:0000313" key="2">
    <source>
        <dbReference type="Proteomes" id="UP000315995"/>
    </source>
</evidence>
<evidence type="ECO:0000313" key="1">
    <source>
        <dbReference type="EMBL" id="QDG53126.1"/>
    </source>
</evidence>
<dbReference type="EMBL" id="CP041186">
    <property type="protein sequence ID" value="QDG53126.1"/>
    <property type="molecule type" value="Genomic_DNA"/>
</dbReference>
<dbReference type="Proteomes" id="UP000315995">
    <property type="component" value="Chromosome"/>
</dbReference>
<proteinExistence type="predicted"/>
<name>A0A4Y6PXT2_PERCE</name>